<proteinExistence type="predicted"/>
<dbReference type="InterPro" id="IPR044855">
    <property type="entry name" value="CoA-Trfase_III_dom3_sf"/>
</dbReference>
<sequence>MKNTLPLRGVKVIELTHMVMGPAAGVILADLGADVIKLEPIGGDPTRRLKGSGAGYFPMYNRNKRSLSVDLKSEDGLKLARDLIRGADIFIENFRGGAVERLGLGYDTFKEENPGLIFCSEKGFLSGPYDHRTALDEVAQMMGGLAYMTGPPGRPLRAGSSVIDIAGGMFGVIGILAALAERSATGRGRKVVSSLFETTAFMVGQHIAQAAVTGETVKPMPVRTSAWAIYDLFDTMDDKQLFIGVVSDKQWPIFCNAFSLHGFRDDPGLQTNAQRVEARDRILPAIKSICKSHSQDELVSILEESGLPFAPVAHPQDLTDNPHLNANGGLLNIELPDQEGSAKLPSLPLEIDETRTSLRYDPPKAGEHTLEILSELGCDAARIKRLIDQQVVDPLDE</sequence>
<dbReference type="Proteomes" id="UP000264589">
    <property type="component" value="Unassembled WGS sequence"/>
</dbReference>
<dbReference type="SUPFAM" id="SSF89796">
    <property type="entry name" value="CoA-transferase family III (CaiB/BaiF)"/>
    <property type="match status" value="1"/>
</dbReference>
<dbReference type="Gene3D" id="3.40.50.10540">
    <property type="entry name" value="Crotonobetainyl-coa:carnitine coa-transferase, domain 1"/>
    <property type="match status" value="1"/>
</dbReference>
<dbReference type="InterPro" id="IPR003673">
    <property type="entry name" value="CoA-Trfase_fam_III"/>
</dbReference>
<evidence type="ECO:0000256" key="1">
    <source>
        <dbReference type="ARBA" id="ARBA00022679"/>
    </source>
</evidence>
<comment type="caution">
    <text evidence="2">The sequence shown here is derived from an EMBL/GenBank/DDBJ whole genome shotgun (WGS) entry which is preliminary data.</text>
</comment>
<protein>
    <submittedName>
        <fullName evidence="2">CoA transferase</fullName>
    </submittedName>
</protein>
<keyword evidence="1 2" id="KW-0808">Transferase</keyword>
<dbReference type="InterPro" id="IPR023606">
    <property type="entry name" value="CoA-Trfase_III_dom_1_sf"/>
</dbReference>
<dbReference type="PANTHER" id="PTHR48207">
    <property type="entry name" value="SUCCINATE--HYDROXYMETHYLGLUTARATE COA-TRANSFERASE"/>
    <property type="match status" value="1"/>
</dbReference>
<dbReference type="AlphaFoldDB" id="A0A371RI22"/>
<reference evidence="2 3" key="1">
    <citation type="submission" date="2018-08" db="EMBL/GenBank/DDBJ databases">
        <title>Parvularcula sp. SM1705, isolated from surface water of the South Sea China.</title>
        <authorList>
            <person name="Sun L."/>
        </authorList>
    </citation>
    <scope>NUCLEOTIDE SEQUENCE [LARGE SCALE GENOMIC DNA]</scope>
    <source>
        <strain evidence="2 3">SM1705</strain>
    </source>
</reference>
<organism evidence="2 3">
    <name type="scientific">Parvularcula marina</name>
    <dbReference type="NCBI Taxonomy" id="2292771"/>
    <lineage>
        <taxon>Bacteria</taxon>
        <taxon>Pseudomonadati</taxon>
        <taxon>Pseudomonadota</taxon>
        <taxon>Alphaproteobacteria</taxon>
        <taxon>Parvularculales</taxon>
        <taxon>Parvularculaceae</taxon>
        <taxon>Parvularcula</taxon>
    </lineage>
</organism>
<dbReference type="Gene3D" id="3.30.1540.10">
    <property type="entry name" value="formyl-coa transferase, domain 3"/>
    <property type="match status" value="1"/>
</dbReference>
<gene>
    <name evidence="2" type="ORF">DX908_07520</name>
</gene>
<dbReference type="Pfam" id="PF02515">
    <property type="entry name" value="CoA_transf_3"/>
    <property type="match status" value="1"/>
</dbReference>
<dbReference type="EMBL" id="QUQO01000001">
    <property type="protein sequence ID" value="RFB05114.1"/>
    <property type="molecule type" value="Genomic_DNA"/>
</dbReference>
<evidence type="ECO:0000313" key="3">
    <source>
        <dbReference type="Proteomes" id="UP000264589"/>
    </source>
</evidence>
<dbReference type="RefSeq" id="WP_116391745.1">
    <property type="nucleotide sequence ID" value="NZ_QUQO01000001.1"/>
</dbReference>
<keyword evidence="3" id="KW-1185">Reference proteome</keyword>
<name>A0A371RI22_9PROT</name>
<dbReference type="GO" id="GO:0008410">
    <property type="term" value="F:CoA-transferase activity"/>
    <property type="evidence" value="ECO:0007669"/>
    <property type="project" value="TreeGrafter"/>
</dbReference>
<dbReference type="PANTHER" id="PTHR48207:SF3">
    <property type="entry name" value="SUCCINATE--HYDROXYMETHYLGLUTARATE COA-TRANSFERASE"/>
    <property type="match status" value="1"/>
</dbReference>
<dbReference type="OrthoDB" id="9781472at2"/>
<evidence type="ECO:0000313" key="2">
    <source>
        <dbReference type="EMBL" id="RFB05114.1"/>
    </source>
</evidence>
<accession>A0A371RI22</accession>
<dbReference type="InParanoid" id="A0A371RI22"/>
<dbReference type="InterPro" id="IPR050483">
    <property type="entry name" value="CoA-transferase_III_domain"/>
</dbReference>